<proteinExistence type="predicted"/>
<name>A0AAV9FBV8_ACOCL</name>
<protein>
    <submittedName>
        <fullName evidence="1">Uncharacterized protein</fullName>
    </submittedName>
</protein>
<gene>
    <name evidence="1" type="ORF">QJS10_CPA03g01345</name>
</gene>
<sequence>MELRAREQKIILSPTKAVQDSTEMTIDQIFREGTSMIQKEMQSKFNRNLISCIGKKYLFYTKENKITTNDKAMGHWIAQYVEHIDEVEDGDIKKNDGGRNKRKKIE</sequence>
<keyword evidence="2" id="KW-1185">Reference proteome</keyword>
<evidence type="ECO:0000313" key="1">
    <source>
        <dbReference type="EMBL" id="KAK1321773.1"/>
    </source>
</evidence>
<dbReference type="Proteomes" id="UP001180020">
    <property type="component" value="Unassembled WGS sequence"/>
</dbReference>
<reference evidence="1" key="2">
    <citation type="submission" date="2023-06" db="EMBL/GenBank/DDBJ databases">
        <authorList>
            <person name="Ma L."/>
            <person name="Liu K.-W."/>
            <person name="Li Z."/>
            <person name="Hsiao Y.-Y."/>
            <person name="Qi Y."/>
            <person name="Fu T."/>
            <person name="Tang G."/>
            <person name="Zhang D."/>
            <person name="Sun W.-H."/>
            <person name="Liu D.-K."/>
            <person name="Li Y."/>
            <person name="Chen G.-Z."/>
            <person name="Liu X.-D."/>
            <person name="Liao X.-Y."/>
            <person name="Jiang Y.-T."/>
            <person name="Yu X."/>
            <person name="Hao Y."/>
            <person name="Huang J."/>
            <person name="Zhao X.-W."/>
            <person name="Ke S."/>
            <person name="Chen Y.-Y."/>
            <person name="Wu W.-L."/>
            <person name="Hsu J.-L."/>
            <person name="Lin Y.-F."/>
            <person name="Huang M.-D."/>
            <person name="Li C.-Y."/>
            <person name="Huang L."/>
            <person name="Wang Z.-W."/>
            <person name="Zhao X."/>
            <person name="Zhong W.-Y."/>
            <person name="Peng D.-H."/>
            <person name="Ahmad S."/>
            <person name="Lan S."/>
            <person name="Zhang J.-S."/>
            <person name="Tsai W.-C."/>
            <person name="Van De Peer Y."/>
            <person name="Liu Z.-J."/>
        </authorList>
    </citation>
    <scope>NUCLEOTIDE SEQUENCE</scope>
    <source>
        <strain evidence="1">CP</strain>
        <tissue evidence="1">Leaves</tissue>
    </source>
</reference>
<accession>A0AAV9FBV8</accession>
<dbReference type="EMBL" id="JAUJYO010000003">
    <property type="protein sequence ID" value="KAK1321773.1"/>
    <property type="molecule type" value="Genomic_DNA"/>
</dbReference>
<organism evidence="1 2">
    <name type="scientific">Acorus calamus</name>
    <name type="common">Sweet flag</name>
    <dbReference type="NCBI Taxonomy" id="4465"/>
    <lineage>
        <taxon>Eukaryota</taxon>
        <taxon>Viridiplantae</taxon>
        <taxon>Streptophyta</taxon>
        <taxon>Embryophyta</taxon>
        <taxon>Tracheophyta</taxon>
        <taxon>Spermatophyta</taxon>
        <taxon>Magnoliopsida</taxon>
        <taxon>Liliopsida</taxon>
        <taxon>Acoraceae</taxon>
        <taxon>Acorus</taxon>
    </lineage>
</organism>
<reference evidence="1" key="1">
    <citation type="journal article" date="2023" name="Nat. Commun.">
        <title>Diploid and tetraploid genomes of Acorus and the evolution of monocots.</title>
        <authorList>
            <person name="Ma L."/>
            <person name="Liu K.W."/>
            <person name="Li Z."/>
            <person name="Hsiao Y.Y."/>
            <person name="Qi Y."/>
            <person name="Fu T."/>
            <person name="Tang G.D."/>
            <person name="Zhang D."/>
            <person name="Sun W.H."/>
            <person name="Liu D.K."/>
            <person name="Li Y."/>
            <person name="Chen G.Z."/>
            <person name="Liu X.D."/>
            <person name="Liao X.Y."/>
            <person name="Jiang Y.T."/>
            <person name="Yu X."/>
            <person name="Hao Y."/>
            <person name="Huang J."/>
            <person name="Zhao X.W."/>
            <person name="Ke S."/>
            <person name="Chen Y.Y."/>
            <person name="Wu W.L."/>
            <person name="Hsu J.L."/>
            <person name="Lin Y.F."/>
            <person name="Huang M.D."/>
            <person name="Li C.Y."/>
            <person name="Huang L."/>
            <person name="Wang Z.W."/>
            <person name="Zhao X."/>
            <person name="Zhong W.Y."/>
            <person name="Peng D.H."/>
            <person name="Ahmad S."/>
            <person name="Lan S."/>
            <person name="Zhang J.S."/>
            <person name="Tsai W.C."/>
            <person name="Van de Peer Y."/>
            <person name="Liu Z.J."/>
        </authorList>
    </citation>
    <scope>NUCLEOTIDE SEQUENCE</scope>
    <source>
        <strain evidence="1">CP</strain>
    </source>
</reference>
<dbReference type="AlphaFoldDB" id="A0AAV9FBV8"/>
<comment type="caution">
    <text evidence="1">The sequence shown here is derived from an EMBL/GenBank/DDBJ whole genome shotgun (WGS) entry which is preliminary data.</text>
</comment>
<evidence type="ECO:0000313" key="2">
    <source>
        <dbReference type="Proteomes" id="UP001180020"/>
    </source>
</evidence>